<dbReference type="PANTHER" id="PTHR11142:SF0">
    <property type="entry name" value="TRNA PSEUDOURIDINE SYNTHASE-LIKE 1"/>
    <property type="match status" value="1"/>
</dbReference>
<evidence type="ECO:0000259" key="8">
    <source>
        <dbReference type="Pfam" id="PF01416"/>
    </source>
</evidence>
<dbReference type="InterPro" id="IPR020094">
    <property type="entry name" value="TruA/RsuA/RluB/E/F_N"/>
</dbReference>
<protein>
    <recommendedName>
        <fullName evidence="4">tRNA pseudouridine synthase A</fullName>
        <ecNumber evidence="4">5.4.99.12</ecNumber>
    </recommendedName>
    <alternativeName>
        <fullName evidence="4">tRNA pseudouridine(38-40) synthase</fullName>
    </alternativeName>
    <alternativeName>
        <fullName evidence="4">tRNA pseudouridylate synthase I</fullName>
    </alternativeName>
    <alternativeName>
        <fullName evidence="4">tRNA-uridine isomerase I</fullName>
    </alternativeName>
</protein>
<comment type="similarity">
    <text evidence="1 4 7">Belongs to the tRNA pseudouridine synthase TruA family.</text>
</comment>
<dbReference type="CDD" id="cd02570">
    <property type="entry name" value="PseudoU_synth_EcTruA"/>
    <property type="match status" value="1"/>
</dbReference>
<dbReference type="PIRSF" id="PIRSF001430">
    <property type="entry name" value="tRNA_psdUrid_synth"/>
    <property type="match status" value="1"/>
</dbReference>
<feature type="binding site" evidence="4 6">
    <location>
        <position position="109"/>
    </location>
    <ligand>
        <name>substrate</name>
    </ligand>
</feature>
<proteinExistence type="inferred from homology"/>
<dbReference type="InterPro" id="IPR020103">
    <property type="entry name" value="PsdUridine_synth_cat_dom_sf"/>
</dbReference>
<accession>A0A2N6SDJ4</accession>
<dbReference type="InterPro" id="IPR020097">
    <property type="entry name" value="PsdUridine_synth_TruA_a/b_dom"/>
</dbReference>
<evidence type="ECO:0000256" key="4">
    <source>
        <dbReference type="HAMAP-Rule" id="MF_00171"/>
    </source>
</evidence>
<dbReference type="OrthoDB" id="9811823at2"/>
<evidence type="ECO:0000313" key="10">
    <source>
        <dbReference type="Proteomes" id="UP000235670"/>
    </source>
</evidence>
<dbReference type="STRING" id="84135.GCA_001052115_00921"/>
<dbReference type="HAMAP" id="MF_00171">
    <property type="entry name" value="TruA"/>
    <property type="match status" value="1"/>
</dbReference>
<evidence type="ECO:0000256" key="2">
    <source>
        <dbReference type="ARBA" id="ARBA00022694"/>
    </source>
</evidence>
<feature type="domain" description="Pseudouridine synthase I TruA alpha/beta" evidence="8">
    <location>
        <begin position="8"/>
        <end position="103"/>
    </location>
</feature>
<dbReference type="NCBIfam" id="TIGR00071">
    <property type="entry name" value="hisT_truA"/>
    <property type="match status" value="1"/>
</dbReference>
<dbReference type="Gene3D" id="3.30.70.580">
    <property type="entry name" value="Pseudouridine synthase I, catalytic domain, N-terminal subdomain"/>
    <property type="match status" value="1"/>
</dbReference>
<dbReference type="PANTHER" id="PTHR11142">
    <property type="entry name" value="PSEUDOURIDYLATE SYNTHASE"/>
    <property type="match status" value="1"/>
</dbReference>
<comment type="catalytic activity">
    <reaction evidence="4 7">
        <text>uridine(38/39/40) in tRNA = pseudouridine(38/39/40) in tRNA</text>
        <dbReference type="Rhea" id="RHEA:22376"/>
        <dbReference type="Rhea" id="RHEA-COMP:10085"/>
        <dbReference type="Rhea" id="RHEA-COMP:10087"/>
        <dbReference type="ChEBI" id="CHEBI:65314"/>
        <dbReference type="ChEBI" id="CHEBI:65315"/>
        <dbReference type="EC" id="5.4.99.12"/>
    </reaction>
</comment>
<feature type="active site" description="Nucleophile" evidence="4 5">
    <location>
        <position position="51"/>
    </location>
</feature>
<dbReference type="Proteomes" id="UP000235670">
    <property type="component" value="Unassembled WGS sequence"/>
</dbReference>
<comment type="caution">
    <text evidence="9">The sequence shown here is derived from an EMBL/GenBank/DDBJ whole genome shotgun (WGS) entry which is preliminary data.</text>
</comment>
<keyword evidence="2 4" id="KW-0819">tRNA processing</keyword>
<evidence type="ECO:0000256" key="5">
    <source>
        <dbReference type="PIRSR" id="PIRSR001430-1"/>
    </source>
</evidence>
<dbReference type="Gene3D" id="3.30.70.660">
    <property type="entry name" value="Pseudouridine synthase I, catalytic domain, C-terminal subdomain"/>
    <property type="match status" value="1"/>
</dbReference>
<feature type="domain" description="Pseudouridine synthase I TruA alpha/beta" evidence="8">
    <location>
        <begin position="142"/>
        <end position="247"/>
    </location>
</feature>
<dbReference type="EC" id="5.4.99.12" evidence="4"/>
<dbReference type="RefSeq" id="WP_102190128.1">
    <property type="nucleotide sequence ID" value="NZ_CAUUTG010000010.1"/>
</dbReference>
<evidence type="ECO:0000256" key="7">
    <source>
        <dbReference type="RuleBase" id="RU003792"/>
    </source>
</evidence>
<dbReference type="GO" id="GO:0160147">
    <property type="term" value="F:tRNA pseudouridine(38-40) synthase activity"/>
    <property type="evidence" value="ECO:0007669"/>
    <property type="project" value="UniProtKB-EC"/>
</dbReference>
<comment type="caution">
    <text evidence="4">Lacks conserved residue(s) required for the propagation of feature annotation.</text>
</comment>
<comment type="subunit">
    <text evidence="4">Homodimer.</text>
</comment>
<dbReference type="SUPFAM" id="SSF55120">
    <property type="entry name" value="Pseudouridine synthase"/>
    <property type="match status" value="1"/>
</dbReference>
<sequence length="262" mass="30465">MRVVLICRYDGSRYHGFQIQPNNNTVQEEIEKSLRKIHKKNVRIYMSGRTDSGVHAYGQVLHFDTDLNIPTDGWVKAINAMIPKDIRIVSAKVVNDEFHVRYNSIKKTYSYKLYLGREIDPFLINYVGQHKFNFNFDKAKEALKYFIGEHDFSSFCSKNTSVEDKVRTIYSFKMDRDNQNDNIINFEITGNGFLYNMVRIIIGTVQDVAAGKYEPEYIQEILAKKERSFSGPKADASGLYLKEVLYDNDEVNEFINNTIDLF</sequence>
<gene>
    <name evidence="4" type="primary">truA</name>
    <name evidence="9" type="ORF">CJ218_07275</name>
</gene>
<dbReference type="InterPro" id="IPR020095">
    <property type="entry name" value="PsdUridine_synth_TruA_C"/>
</dbReference>
<evidence type="ECO:0000256" key="3">
    <source>
        <dbReference type="ARBA" id="ARBA00023235"/>
    </source>
</evidence>
<dbReference type="InterPro" id="IPR001406">
    <property type="entry name" value="PsdUridine_synth_TruA"/>
</dbReference>
<dbReference type="EMBL" id="PNGT01000008">
    <property type="protein sequence ID" value="PMC51994.1"/>
    <property type="molecule type" value="Genomic_DNA"/>
</dbReference>
<dbReference type="AlphaFoldDB" id="A0A2N6SDJ4"/>
<dbReference type="FunFam" id="3.30.70.580:FF:000001">
    <property type="entry name" value="tRNA pseudouridine synthase A"/>
    <property type="match status" value="1"/>
</dbReference>
<keyword evidence="3 4" id="KW-0413">Isomerase</keyword>
<name>A0A2N6SDJ4_9BACL</name>
<evidence type="ECO:0000256" key="1">
    <source>
        <dbReference type="ARBA" id="ARBA00009375"/>
    </source>
</evidence>
<dbReference type="GO" id="GO:0003723">
    <property type="term" value="F:RNA binding"/>
    <property type="evidence" value="ECO:0007669"/>
    <property type="project" value="InterPro"/>
</dbReference>
<evidence type="ECO:0000256" key="6">
    <source>
        <dbReference type="PIRSR" id="PIRSR001430-2"/>
    </source>
</evidence>
<evidence type="ECO:0000313" key="9">
    <source>
        <dbReference type="EMBL" id="PMC51994.1"/>
    </source>
</evidence>
<dbReference type="GO" id="GO:0031119">
    <property type="term" value="P:tRNA pseudouridine synthesis"/>
    <property type="evidence" value="ECO:0007669"/>
    <property type="project" value="UniProtKB-UniRule"/>
</dbReference>
<reference evidence="9 10" key="1">
    <citation type="submission" date="2017-09" db="EMBL/GenBank/DDBJ databases">
        <title>Bacterial strain isolated from the female urinary microbiota.</title>
        <authorList>
            <person name="Thomas-White K."/>
            <person name="Kumar N."/>
            <person name="Forster S."/>
            <person name="Putonti C."/>
            <person name="Lawley T."/>
            <person name="Wolfe A.J."/>
        </authorList>
    </citation>
    <scope>NUCLEOTIDE SEQUENCE [LARGE SCALE GENOMIC DNA]</scope>
    <source>
        <strain evidence="9 10">UMB0186</strain>
    </source>
</reference>
<organism evidence="9 10">
    <name type="scientific">Gemella sanguinis</name>
    <dbReference type="NCBI Taxonomy" id="84135"/>
    <lineage>
        <taxon>Bacteria</taxon>
        <taxon>Bacillati</taxon>
        <taxon>Bacillota</taxon>
        <taxon>Bacilli</taxon>
        <taxon>Bacillales</taxon>
        <taxon>Gemellaceae</taxon>
        <taxon>Gemella</taxon>
    </lineage>
</organism>
<dbReference type="Pfam" id="PF01416">
    <property type="entry name" value="PseudoU_synth_1"/>
    <property type="match status" value="2"/>
</dbReference>
<comment type="function">
    <text evidence="4">Formation of pseudouridine at positions 38, 39 and 40 in the anticodon stem and loop of transfer RNAs.</text>
</comment>